<keyword evidence="1" id="KW-0479">Metal-binding</keyword>
<dbReference type="PROSITE" id="PS50016">
    <property type="entry name" value="ZF_PHD_2"/>
    <property type="match status" value="1"/>
</dbReference>
<reference evidence="6" key="1">
    <citation type="journal article" date="2021" name="Mol. Ecol. Resour.">
        <title>Apolygus lucorum genome provides insights into omnivorousness and mesophyll feeding.</title>
        <authorList>
            <person name="Liu Y."/>
            <person name="Liu H."/>
            <person name="Wang H."/>
            <person name="Huang T."/>
            <person name="Liu B."/>
            <person name="Yang B."/>
            <person name="Yin L."/>
            <person name="Li B."/>
            <person name="Zhang Y."/>
            <person name="Zhang S."/>
            <person name="Jiang F."/>
            <person name="Zhang X."/>
            <person name="Ren Y."/>
            <person name="Wang B."/>
            <person name="Wang S."/>
            <person name="Lu Y."/>
            <person name="Wu K."/>
            <person name="Fan W."/>
            <person name="Wang G."/>
        </authorList>
    </citation>
    <scope>NUCLEOTIDE SEQUENCE</scope>
    <source>
        <strain evidence="6">12Hb</strain>
    </source>
</reference>
<dbReference type="Pfam" id="PF25298">
    <property type="entry name" value="Baculo_FP_2nd"/>
    <property type="match status" value="1"/>
</dbReference>
<evidence type="ECO:0000313" key="7">
    <source>
        <dbReference type="Proteomes" id="UP000466442"/>
    </source>
</evidence>
<dbReference type="Pfam" id="PF00628">
    <property type="entry name" value="PHD"/>
    <property type="match status" value="1"/>
</dbReference>
<accession>A0A8S9X8Z5</accession>
<dbReference type="InterPro" id="IPR019786">
    <property type="entry name" value="Zinc_finger_PHD-type_CS"/>
</dbReference>
<keyword evidence="3" id="KW-0862">Zinc</keyword>
<evidence type="ECO:0000259" key="5">
    <source>
        <dbReference type="PROSITE" id="PS50016"/>
    </source>
</evidence>
<dbReference type="PROSITE" id="PS01359">
    <property type="entry name" value="ZF_PHD_1"/>
    <property type="match status" value="1"/>
</dbReference>
<dbReference type="CDD" id="cd15489">
    <property type="entry name" value="PHD_SF"/>
    <property type="match status" value="1"/>
</dbReference>
<sequence>MDCAICQRDLHSPRKTVSCSICRRSFHPVCTRIKSVENYKKMKSDLKLKWKCDKCIGKAVDTEGSGGEDGDLDGVSQVGGDDAGKIGSVILEMNKKLDKLSSLSTDMRDLKHSVAHMSEIFDTFVKDMDLMRKQIDTLNKENCELKTIVGDMQLKVDSIEQKSRDGNIEFNGVPESPNENCLDIVKKMSTRLGVDCGFSMAFRVGTIRKDKPRKILAMLDSRESRDNLIHAAKSDRSLTAKLICDQWPEERIYVNENLTSFRALLLRRTKEKAREKGFKFVWIKNSVIHVRKIEGAPMVVVRCPQDLDRI</sequence>
<dbReference type="EMBL" id="WIXP02000010">
    <property type="protein sequence ID" value="KAF6204536.1"/>
    <property type="molecule type" value="Genomic_DNA"/>
</dbReference>
<dbReference type="SMART" id="SM00249">
    <property type="entry name" value="PHD"/>
    <property type="match status" value="1"/>
</dbReference>
<evidence type="ECO:0000256" key="3">
    <source>
        <dbReference type="ARBA" id="ARBA00022833"/>
    </source>
</evidence>
<dbReference type="InterPro" id="IPR057251">
    <property type="entry name" value="FP_C"/>
</dbReference>
<dbReference type="Gene3D" id="3.30.40.10">
    <property type="entry name" value="Zinc/RING finger domain, C3HC4 (zinc finger)"/>
    <property type="match status" value="1"/>
</dbReference>
<feature type="domain" description="PHD-type" evidence="5">
    <location>
        <begin position="1"/>
        <end position="58"/>
    </location>
</feature>
<organism evidence="6 7">
    <name type="scientific">Apolygus lucorum</name>
    <name type="common">Small green plant bug</name>
    <name type="synonym">Lygocoris lucorum</name>
    <dbReference type="NCBI Taxonomy" id="248454"/>
    <lineage>
        <taxon>Eukaryota</taxon>
        <taxon>Metazoa</taxon>
        <taxon>Ecdysozoa</taxon>
        <taxon>Arthropoda</taxon>
        <taxon>Hexapoda</taxon>
        <taxon>Insecta</taxon>
        <taxon>Pterygota</taxon>
        <taxon>Neoptera</taxon>
        <taxon>Paraneoptera</taxon>
        <taxon>Hemiptera</taxon>
        <taxon>Heteroptera</taxon>
        <taxon>Panheteroptera</taxon>
        <taxon>Cimicomorpha</taxon>
        <taxon>Miridae</taxon>
        <taxon>Mirini</taxon>
        <taxon>Apolygus</taxon>
    </lineage>
</organism>
<dbReference type="AlphaFoldDB" id="A0A8S9X8Z5"/>
<dbReference type="Proteomes" id="UP000466442">
    <property type="component" value="Unassembled WGS sequence"/>
</dbReference>
<protein>
    <recommendedName>
        <fullName evidence="5">PHD-type domain-containing protein</fullName>
    </recommendedName>
</protein>
<proteinExistence type="predicted"/>
<dbReference type="InterPro" id="IPR019787">
    <property type="entry name" value="Znf_PHD-finger"/>
</dbReference>
<evidence type="ECO:0000256" key="1">
    <source>
        <dbReference type="ARBA" id="ARBA00022723"/>
    </source>
</evidence>
<gene>
    <name evidence="6" type="ORF">GE061_002878</name>
</gene>
<name>A0A8S9X8Z5_APOLU</name>
<evidence type="ECO:0000313" key="6">
    <source>
        <dbReference type="EMBL" id="KAF6204536.1"/>
    </source>
</evidence>
<keyword evidence="7" id="KW-1185">Reference proteome</keyword>
<evidence type="ECO:0000256" key="4">
    <source>
        <dbReference type="PROSITE-ProRule" id="PRU00146"/>
    </source>
</evidence>
<dbReference type="SUPFAM" id="SSF57903">
    <property type="entry name" value="FYVE/PHD zinc finger"/>
    <property type="match status" value="1"/>
</dbReference>
<dbReference type="InterPro" id="IPR001965">
    <property type="entry name" value="Znf_PHD"/>
</dbReference>
<evidence type="ECO:0000256" key="2">
    <source>
        <dbReference type="ARBA" id="ARBA00022771"/>
    </source>
</evidence>
<dbReference type="InterPro" id="IPR011011">
    <property type="entry name" value="Znf_FYVE_PHD"/>
</dbReference>
<comment type="caution">
    <text evidence="6">The sequence shown here is derived from an EMBL/GenBank/DDBJ whole genome shotgun (WGS) entry which is preliminary data.</text>
</comment>
<dbReference type="OrthoDB" id="5984028at2759"/>
<dbReference type="GO" id="GO:0008270">
    <property type="term" value="F:zinc ion binding"/>
    <property type="evidence" value="ECO:0007669"/>
    <property type="project" value="UniProtKB-KW"/>
</dbReference>
<dbReference type="InterPro" id="IPR013083">
    <property type="entry name" value="Znf_RING/FYVE/PHD"/>
</dbReference>
<keyword evidence="2 4" id="KW-0863">Zinc-finger</keyword>